<organism evidence="1 2">
    <name type="scientific">Protopolystoma xenopodis</name>
    <dbReference type="NCBI Taxonomy" id="117903"/>
    <lineage>
        <taxon>Eukaryota</taxon>
        <taxon>Metazoa</taxon>
        <taxon>Spiralia</taxon>
        <taxon>Lophotrochozoa</taxon>
        <taxon>Platyhelminthes</taxon>
        <taxon>Monogenea</taxon>
        <taxon>Polyopisthocotylea</taxon>
        <taxon>Polystomatidea</taxon>
        <taxon>Polystomatidae</taxon>
        <taxon>Protopolystoma</taxon>
    </lineage>
</organism>
<gene>
    <name evidence="1" type="ORF">PXEA_LOCUS29781</name>
</gene>
<name>A0A448XH58_9PLAT</name>
<dbReference type="AlphaFoldDB" id="A0A448XH58"/>
<dbReference type="OrthoDB" id="29742at2759"/>
<reference evidence="1" key="1">
    <citation type="submission" date="2018-11" db="EMBL/GenBank/DDBJ databases">
        <authorList>
            <consortium name="Pathogen Informatics"/>
        </authorList>
    </citation>
    <scope>NUCLEOTIDE SEQUENCE</scope>
</reference>
<accession>A0A448XH58</accession>
<sequence length="182" mass="20012">MGSCLAAILANNYMSRMEEHFMEEVRLTPKLLVICMPYSRMSHCVALCQTAELAAANMPDLWRAEALRSLAGQLGELSSQIVLAGRSVFALAHGAELDQFQTLGGSSDGFSATSHHAKAALHHFELMRNHWADSAERMRALVDEVIDSGAFITAQGEPFVAFLRLHVARRQDPASRCSRSCH</sequence>
<dbReference type="EMBL" id="CAAALY010251990">
    <property type="protein sequence ID" value="VEL36341.1"/>
    <property type="molecule type" value="Genomic_DNA"/>
</dbReference>
<dbReference type="Proteomes" id="UP000784294">
    <property type="component" value="Unassembled WGS sequence"/>
</dbReference>
<keyword evidence="2" id="KW-1185">Reference proteome</keyword>
<evidence type="ECO:0000313" key="1">
    <source>
        <dbReference type="EMBL" id="VEL36341.1"/>
    </source>
</evidence>
<dbReference type="Gene3D" id="1.20.120.230">
    <property type="entry name" value="Alpha-catenin/vinculin-like"/>
    <property type="match status" value="1"/>
</dbReference>
<protein>
    <submittedName>
        <fullName evidence="1">Uncharacterized protein</fullName>
    </submittedName>
</protein>
<comment type="caution">
    <text evidence="1">The sequence shown here is derived from an EMBL/GenBank/DDBJ whole genome shotgun (WGS) entry which is preliminary data.</text>
</comment>
<evidence type="ECO:0000313" key="2">
    <source>
        <dbReference type="Proteomes" id="UP000784294"/>
    </source>
</evidence>
<proteinExistence type="predicted"/>